<keyword evidence="2" id="KW-0813">Transport</keyword>
<feature type="transmembrane region" description="Helical" evidence="10">
    <location>
        <begin position="100"/>
        <end position="124"/>
    </location>
</feature>
<feature type="transmembrane region" description="Helical" evidence="10">
    <location>
        <begin position="59"/>
        <end position="79"/>
    </location>
</feature>
<evidence type="ECO:0000313" key="12">
    <source>
        <dbReference type="Proteomes" id="UP000192708"/>
    </source>
</evidence>
<dbReference type="GO" id="GO:0005886">
    <property type="term" value="C:plasma membrane"/>
    <property type="evidence" value="ECO:0007669"/>
    <property type="project" value="UniProtKB-SubCell"/>
</dbReference>
<gene>
    <name evidence="11" type="ORF">SAMN06296008_10718</name>
</gene>
<evidence type="ECO:0000256" key="3">
    <source>
        <dbReference type="ARBA" id="ARBA00022449"/>
    </source>
</evidence>
<evidence type="ECO:0000256" key="10">
    <source>
        <dbReference type="SAM" id="Phobius"/>
    </source>
</evidence>
<dbReference type="EMBL" id="FWXJ01000007">
    <property type="protein sequence ID" value="SMC54303.1"/>
    <property type="molecule type" value="Genomic_DNA"/>
</dbReference>
<feature type="transmembrane region" description="Helical" evidence="10">
    <location>
        <begin position="290"/>
        <end position="310"/>
    </location>
</feature>
<dbReference type="PIRSF" id="PIRSF006603">
    <property type="entry name" value="DinF"/>
    <property type="match status" value="1"/>
</dbReference>
<proteinExistence type="predicted"/>
<evidence type="ECO:0000256" key="5">
    <source>
        <dbReference type="ARBA" id="ARBA00022692"/>
    </source>
</evidence>
<feature type="transmembrane region" description="Helical" evidence="10">
    <location>
        <begin position="248"/>
        <end position="270"/>
    </location>
</feature>
<dbReference type="GO" id="GO:0015297">
    <property type="term" value="F:antiporter activity"/>
    <property type="evidence" value="ECO:0007669"/>
    <property type="project" value="UniProtKB-KW"/>
</dbReference>
<dbReference type="NCBIfam" id="TIGR00797">
    <property type="entry name" value="matE"/>
    <property type="match status" value="1"/>
</dbReference>
<keyword evidence="4" id="KW-1003">Cell membrane</keyword>
<comment type="subcellular location">
    <subcellularLocation>
        <location evidence="1">Cell inner membrane</location>
        <topology evidence="1">Multi-pass membrane protein</topology>
    </subcellularLocation>
</comment>
<evidence type="ECO:0000313" key="11">
    <source>
        <dbReference type="EMBL" id="SMC54303.1"/>
    </source>
</evidence>
<evidence type="ECO:0000256" key="7">
    <source>
        <dbReference type="ARBA" id="ARBA00023065"/>
    </source>
</evidence>
<evidence type="ECO:0000256" key="9">
    <source>
        <dbReference type="ARBA" id="ARBA00031636"/>
    </source>
</evidence>
<dbReference type="CDD" id="cd13131">
    <property type="entry name" value="MATE_NorM_like"/>
    <property type="match status" value="1"/>
</dbReference>
<evidence type="ECO:0000256" key="6">
    <source>
        <dbReference type="ARBA" id="ARBA00022989"/>
    </source>
</evidence>
<reference evidence="11 12" key="1">
    <citation type="submission" date="2017-04" db="EMBL/GenBank/DDBJ databases">
        <authorList>
            <person name="Afonso C.L."/>
            <person name="Miller P.J."/>
            <person name="Scott M.A."/>
            <person name="Spackman E."/>
            <person name="Goraichik I."/>
            <person name="Dimitrov K.M."/>
            <person name="Suarez D.L."/>
            <person name="Swayne D.E."/>
        </authorList>
    </citation>
    <scope>NUCLEOTIDE SEQUENCE [LARGE SCALE GENOMIC DNA]</scope>
    <source>
        <strain evidence="11 12">VK13</strain>
    </source>
</reference>
<dbReference type="OrthoDB" id="9780160at2"/>
<accession>A0A1W2A100</accession>
<dbReference type="PANTHER" id="PTHR43298:SF2">
    <property type="entry name" value="FMN_FAD EXPORTER YEEO-RELATED"/>
    <property type="match status" value="1"/>
</dbReference>
<organism evidence="11 12">
    <name type="scientific">Polynucleobacter kasalickyi</name>
    <dbReference type="NCBI Taxonomy" id="1938817"/>
    <lineage>
        <taxon>Bacteria</taxon>
        <taxon>Pseudomonadati</taxon>
        <taxon>Pseudomonadota</taxon>
        <taxon>Betaproteobacteria</taxon>
        <taxon>Burkholderiales</taxon>
        <taxon>Burkholderiaceae</taxon>
        <taxon>Polynucleobacter</taxon>
    </lineage>
</organism>
<dbReference type="GO" id="GO:0042910">
    <property type="term" value="F:xenobiotic transmembrane transporter activity"/>
    <property type="evidence" value="ECO:0007669"/>
    <property type="project" value="InterPro"/>
</dbReference>
<dbReference type="InterPro" id="IPR002528">
    <property type="entry name" value="MATE_fam"/>
</dbReference>
<feature type="transmembrane region" description="Helical" evidence="10">
    <location>
        <begin position="136"/>
        <end position="155"/>
    </location>
</feature>
<feature type="transmembrane region" description="Helical" evidence="10">
    <location>
        <begin position="20"/>
        <end position="39"/>
    </location>
</feature>
<dbReference type="STRING" id="1938817.SAMN06296008_10718"/>
<dbReference type="GO" id="GO:0006811">
    <property type="term" value="P:monoatomic ion transport"/>
    <property type="evidence" value="ECO:0007669"/>
    <property type="project" value="UniProtKB-KW"/>
</dbReference>
<dbReference type="Proteomes" id="UP000192708">
    <property type="component" value="Unassembled WGS sequence"/>
</dbReference>
<feature type="transmembrane region" description="Helical" evidence="10">
    <location>
        <begin position="322"/>
        <end position="344"/>
    </location>
</feature>
<keyword evidence="6 10" id="KW-1133">Transmembrane helix</keyword>
<feature type="transmembrane region" description="Helical" evidence="10">
    <location>
        <begin position="175"/>
        <end position="195"/>
    </location>
</feature>
<protein>
    <recommendedName>
        <fullName evidence="9">Multidrug-efflux transporter</fullName>
    </recommendedName>
</protein>
<dbReference type="InterPro" id="IPR048279">
    <property type="entry name" value="MdtK-like"/>
</dbReference>
<evidence type="ECO:0000256" key="4">
    <source>
        <dbReference type="ARBA" id="ARBA00022475"/>
    </source>
</evidence>
<keyword evidence="5 10" id="KW-0812">Transmembrane</keyword>
<dbReference type="AlphaFoldDB" id="A0A1W2A100"/>
<feature type="transmembrane region" description="Helical" evidence="10">
    <location>
        <begin position="201"/>
        <end position="220"/>
    </location>
</feature>
<dbReference type="Pfam" id="PF01554">
    <property type="entry name" value="MatE"/>
    <property type="match status" value="2"/>
</dbReference>
<keyword evidence="8 10" id="KW-0472">Membrane</keyword>
<feature type="transmembrane region" description="Helical" evidence="10">
    <location>
        <begin position="392"/>
        <end position="412"/>
    </location>
</feature>
<evidence type="ECO:0000256" key="2">
    <source>
        <dbReference type="ARBA" id="ARBA00022448"/>
    </source>
</evidence>
<dbReference type="PANTHER" id="PTHR43298">
    <property type="entry name" value="MULTIDRUG RESISTANCE PROTEIN NORM-RELATED"/>
    <property type="match status" value="1"/>
</dbReference>
<keyword evidence="3" id="KW-0050">Antiport</keyword>
<evidence type="ECO:0000256" key="1">
    <source>
        <dbReference type="ARBA" id="ARBA00004429"/>
    </source>
</evidence>
<dbReference type="InterPro" id="IPR050222">
    <property type="entry name" value="MATE_MdtK"/>
</dbReference>
<feature type="transmembrane region" description="Helical" evidence="10">
    <location>
        <begin position="364"/>
        <end position="385"/>
    </location>
</feature>
<dbReference type="RefSeq" id="WP_084283543.1">
    <property type="nucleotide sequence ID" value="NZ_FWXJ01000007.1"/>
</dbReference>
<keyword evidence="7" id="KW-0406">Ion transport</keyword>
<feature type="transmembrane region" description="Helical" evidence="10">
    <location>
        <begin position="432"/>
        <end position="450"/>
    </location>
</feature>
<name>A0A1W2A100_9BURK</name>
<sequence>MNTLTLPWYARLRRDVPQILQLAIPILLGQLAIITFGVMDTAMTARYSTDDLAALGMAASIFISIYVGLTGILSALNPIGGQLFGAKKYQAIGEETRQTLWLSLILAGVGMFVLNHPDLFIAIGEVSPEIAEKAKFYLMILSFSTPANMIMRTYIALHNAISMPKMITTLQVIGLMLKIPLNYLFIFGGLGIPAMGGPGCAIATSIVQWFWVITLTLIIWNGSSYKQFHIFTTFSKPNLRRIWEILKLGAPIGFSYLIEVTSFAFMALFIARFGTSVLAGHQIIANMGTVIYMVPLSLSIATMTVVAQHLGAKDDVRSEEVGWSAVIFNVFVSVVIGAMVWIFQDTLLSFYAPREEARLIAKQLIFFIALYQVCDAMQVTAAFILRGYKVAFWPMVIYAGSLWGIGLLGGYLMAFNKLPHVPEILQGAKGFWAGNSISLGIAAFFLLMLFKITARKKLH</sequence>
<evidence type="ECO:0000256" key="8">
    <source>
        <dbReference type="ARBA" id="ARBA00023136"/>
    </source>
</evidence>
<keyword evidence="12" id="KW-1185">Reference proteome</keyword>